<accession>A0ABS4XHR1</accession>
<dbReference type="SUPFAM" id="SSF74853">
    <property type="entry name" value="Lamin A/C globular tail domain"/>
    <property type="match status" value="1"/>
</dbReference>
<evidence type="ECO:0000313" key="2">
    <source>
        <dbReference type="EMBL" id="MBP2388009.1"/>
    </source>
</evidence>
<feature type="domain" description="GP-PDE" evidence="1">
    <location>
        <begin position="62"/>
        <end position="310"/>
    </location>
</feature>
<keyword evidence="2" id="KW-0378">Hydrolase</keyword>
<sequence>MAFSEPLRGHGRVLGVFIPETESNHTMKLRNLTLGTLTACMLAGMAVPGVAAPLTANNNDAPILVGHRGAGGVAPENTLAAFKAGSQSGADFVELDVQLSSDGVPFIFHDETPARTTNVEEVFPGRTNDPITSFTWKELRQLDAGSYFSANYAGEKIPHFDEVIDVVTGNTGVFIEIKSPAKSPGVEKVVADALANDAKWSKLERAGKIEVLGFDVASNKKFAALAPEVPLQQLTGSVPGEAVLADYATYADSFGTSYRGLDAAGAARVKNAGLGLGVYTVNSAAAVDASLALGAERITGDFPQQMKRHIAGQKPFPSNDGVVIADSVNDMPGDDLQAETGEHVILANTGNRSIDVGGYVLRDAANNMLSIGEGYTLEPGDRLRVYPGPGTNSADAFYLGGNVGVLNNGGDSLGLWNAKGKLMDTFAN</sequence>
<proteinExistence type="predicted"/>
<dbReference type="InterPro" id="IPR036415">
    <property type="entry name" value="Lamin_tail_dom_sf"/>
</dbReference>
<reference evidence="2 3" key="1">
    <citation type="submission" date="2021-03" db="EMBL/GenBank/DDBJ databases">
        <title>Sequencing the genomes of 1000 actinobacteria strains.</title>
        <authorList>
            <person name="Klenk H.-P."/>
        </authorList>
    </citation>
    <scope>NUCLEOTIDE SEQUENCE [LARGE SCALE GENOMIC DNA]</scope>
    <source>
        <strain evidence="2 3">DSM 15797</strain>
    </source>
</reference>
<dbReference type="PROSITE" id="PS51704">
    <property type="entry name" value="GP_PDE"/>
    <property type="match status" value="1"/>
</dbReference>
<dbReference type="Pfam" id="PF00932">
    <property type="entry name" value="LTD"/>
    <property type="match status" value="1"/>
</dbReference>
<dbReference type="Gene3D" id="2.60.40.1260">
    <property type="entry name" value="Lamin Tail domain"/>
    <property type="match status" value="1"/>
</dbReference>
<dbReference type="Proteomes" id="UP001296993">
    <property type="component" value="Unassembled WGS sequence"/>
</dbReference>
<dbReference type="InterPro" id="IPR001322">
    <property type="entry name" value="Lamin_tail_dom"/>
</dbReference>
<dbReference type="EC" id="3.1.4.46" evidence="2"/>
<evidence type="ECO:0000313" key="3">
    <source>
        <dbReference type="Proteomes" id="UP001296993"/>
    </source>
</evidence>
<dbReference type="InterPro" id="IPR017946">
    <property type="entry name" value="PLC-like_Pdiesterase_TIM-brl"/>
</dbReference>
<evidence type="ECO:0000259" key="1">
    <source>
        <dbReference type="PROSITE" id="PS51704"/>
    </source>
</evidence>
<gene>
    <name evidence="2" type="ORF">JOF47_003520</name>
</gene>
<name>A0ABS4XHR1_9MICC</name>
<dbReference type="RefSeq" id="WP_342592829.1">
    <property type="nucleotide sequence ID" value="NZ_BAAAJY010000001.1"/>
</dbReference>
<comment type="caution">
    <text evidence="2">The sequence shown here is derived from an EMBL/GenBank/DDBJ whole genome shotgun (WGS) entry which is preliminary data.</text>
</comment>
<dbReference type="Pfam" id="PF03009">
    <property type="entry name" value="GDPD"/>
    <property type="match status" value="1"/>
</dbReference>
<dbReference type="PANTHER" id="PTHR46211:SF1">
    <property type="entry name" value="GLYCEROPHOSPHODIESTER PHOSPHODIESTERASE, CYTOPLASMIC"/>
    <property type="match status" value="1"/>
</dbReference>
<dbReference type="PANTHER" id="PTHR46211">
    <property type="entry name" value="GLYCEROPHOSPHORYL DIESTER PHOSPHODIESTERASE"/>
    <property type="match status" value="1"/>
</dbReference>
<keyword evidence="3" id="KW-1185">Reference proteome</keyword>
<dbReference type="InterPro" id="IPR030395">
    <property type="entry name" value="GP_PDE_dom"/>
</dbReference>
<dbReference type="Gene3D" id="3.20.20.190">
    <property type="entry name" value="Phosphatidylinositol (PI) phosphodiesterase"/>
    <property type="match status" value="1"/>
</dbReference>
<dbReference type="GO" id="GO:0008889">
    <property type="term" value="F:glycerophosphodiester phosphodiesterase activity"/>
    <property type="evidence" value="ECO:0007669"/>
    <property type="project" value="UniProtKB-EC"/>
</dbReference>
<protein>
    <submittedName>
        <fullName evidence="2">Glycerophosphoryl diester phosphodiesterase</fullName>
        <ecNumber evidence="2">3.1.4.46</ecNumber>
    </submittedName>
</protein>
<organism evidence="2 3">
    <name type="scientific">Paeniglutamicibacter kerguelensis</name>
    <dbReference type="NCBI Taxonomy" id="254788"/>
    <lineage>
        <taxon>Bacteria</taxon>
        <taxon>Bacillati</taxon>
        <taxon>Actinomycetota</taxon>
        <taxon>Actinomycetes</taxon>
        <taxon>Micrococcales</taxon>
        <taxon>Micrococcaceae</taxon>
        <taxon>Paeniglutamicibacter</taxon>
    </lineage>
</organism>
<dbReference type="SUPFAM" id="SSF51695">
    <property type="entry name" value="PLC-like phosphodiesterases"/>
    <property type="match status" value="1"/>
</dbReference>
<dbReference type="EMBL" id="JAGIOF010000001">
    <property type="protein sequence ID" value="MBP2388009.1"/>
    <property type="molecule type" value="Genomic_DNA"/>
</dbReference>